<dbReference type="PIRSF" id="PIRSF016478">
    <property type="entry name" value="Coatomer_esu"/>
    <property type="match status" value="1"/>
</dbReference>
<sequence>MEADPLYHIKQLFYQGSFKAAIDEAADQALTPGGDEAATSRAVYVARAHLALNPPAIADAQNVLAPFLALDPAPSSARAAASLASYLSGNEEAVDEVRDVLLEVEDGEDEQEGTVRALAGTVFILEKEVEESVATLSEGAAKTDLECIALLVQLLLSLDRRDLANAQYIAAKKIGNDSALVQAIEAWIGLKTGARPLHQAYYFYEELYQLPNGRTAPVFASHAAAHLLLGHVDEAKADIDAAKQTQAGENSPDVLAVATSLGDDEAAQQLNATSHPFAAELAKKSAEFDEAAAKFAIAA</sequence>
<evidence type="ECO:0000256" key="9">
    <source>
        <dbReference type="ARBA" id="ARBA00023136"/>
    </source>
</evidence>
<evidence type="ECO:0000256" key="2">
    <source>
        <dbReference type="ARBA" id="ARBA00004347"/>
    </source>
</evidence>
<dbReference type="AlphaFoldDB" id="A0A427Y1E3"/>
<dbReference type="GO" id="GO:0006891">
    <property type="term" value="P:intra-Golgi vesicle-mediated transport"/>
    <property type="evidence" value="ECO:0007669"/>
    <property type="project" value="TreeGrafter"/>
</dbReference>
<protein>
    <recommendedName>
        <fullName evidence="11">Coatomer subunit epsilon</fullName>
    </recommendedName>
</protein>
<evidence type="ECO:0000313" key="13">
    <source>
        <dbReference type="Proteomes" id="UP000279236"/>
    </source>
</evidence>
<evidence type="ECO:0000256" key="7">
    <source>
        <dbReference type="ARBA" id="ARBA00022927"/>
    </source>
</evidence>
<dbReference type="GO" id="GO:0000139">
    <property type="term" value="C:Golgi membrane"/>
    <property type="evidence" value="ECO:0007669"/>
    <property type="project" value="UniProtKB-SubCell"/>
</dbReference>
<keyword evidence="13" id="KW-1185">Reference proteome</keyword>
<keyword evidence="6 11" id="KW-0931">ER-Golgi transport</keyword>
<name>A0A427Y1E3_9TREE</name>
<evidence type="ECO:0000256" key="8">
    <source>
        <dbReference type="ARBA" id="ARBA00023034"/>
    </source>
</evidence>
<dbReference type="PANTHER" id="PTHR10805">
    <property type="entry name" value="COATOMER SUBUNIT EPSILON"/>
    <property type="match status" value="1"/>
</dbReference>
<comment type="similarity">
    <text evidence="3 11">Belongs to the COPE family.</text>
</comment>
<keyword evidence="9 11" id="KW-0472">Membrane</keyword>
<accession>A0A427Y1E3</accession>
<dbReference type="GO" id="GO:0005198">
    <property type="term" value="F:structural molecule activity"/>
    <property type="evidence" value="ECO:0007669"/>
    <property type="project" value="UniProtKB-UniRule"/>
</dbReference>
<dbReference type="Gene3D" id="1.25.40.10">
    <property type="entry name" value="Tetratricopeptide repeat domain"/>
    <property type="match status" value="1"/>
</dbReference>
<gene>
    <name evidence="12" type="ORF">EHS24_006441</name>
</gene>
<evidence type="ECO:0000256" key="10">
    <source>
        <dbReference type="ARBA" id="ARBA00023329"/>
    </source>
</evidence>
<keyword evidence="4 11" id="KW-0813">Transport</keyword>
<comment type="caution">
    <text evidence="12">The sequence shown here is derived from an EMBL/GenBank/DDBJ whole genome shotgun (WGS) entry which is preliminary data.</text>
</comment>
<dbReference type="EMBL" id="RSCE01000003">
    <property type="protein sequence ID" value="RSH84901.1"/>
    <property type="molecule type" value="Genomic_DNA"/>
</dbReference>
<dbReference type="PANTHER" id="PTHR10805:SF0">
    <property type="entry name" value="COATOMER SUBUNIT EPSILON"/>
    <property type="match status" value="1"/>
</dbReference>
<dbReference type="Proteomes" id="UP000279236">
    <property type="component" value="Unassembled WGS sequence"/>
</dbReference>
<dbReference type="GO" id="GO:0006888">
    <property type="term" value="P:endoplasmic reticulum to Golgi vesicle-mediated transport"/>
    <property type="evidence" value="ECO:0007669"/>
    <property type="project" value="TreeGrafter"/>
</dbReference>
<keyword evidence="7 11" id="KW-0653">Protein transport</keyword>
<keyword evidence="10 11" id="KW-0968">Cytoplasmic vesicle</keyword>
<dbReference type="OrthoDB" id="310217at2759"/>
<dbReference type="Pfam" id="PF04733">
    <property type="entry name" value="Coatomer_E"/>
    <property type="match status" value="1"/>
</dbReference>
<comment type="function">
    <text evidence="11">The coatomer is a cytosolic protein complex that binds to dilysine motifs and reversibly associates with Golgi non-clathrin-coated vesicles, which further mediate biosynthetic protein transport from the ER, via the Golgi up to the trans Golgi network. The coatomer complex is required for budding from Golgi membranes, and is essential for the retrograde Golgi-to-ER transport of dilysine-tagged proteins.</text>
</comment>
<evidence type="ECO:0000256" key="3">
    <source>
        <dbReference type="ARBA" id="ARBA00008827"/>
    </source>
</evidence>
<reference evidence="12 13" key="1">
    <citation type="submission" date="2018-11" db="EMBL/GenBank/DDBJ databases">
        <title>Genome sequence of Apiotrichum porosum DSM 27194.</title>
        <authorList>
            <person name="Aliyu H."/>
            <person name="Gorte O."/>
            <person name="Ochsenreither K."/>
        </authorList>
    </citation>
    <scope>NUCLEOTIDE SEQUENCE [LARGE SCALE GENOMIC DNA]</scope>
    <source>
        <strain evidence="12 13">DSM 27194</strain>
    </source>
</reference>
<evidence type="ECO:0000256" key="1">
    <source>
        <dbReference type="ARBA" id="ARBA00004255"/>
    </source>
</evidence>
<dbReference type="InterPro" id="IPR006822">
    <property type="entry name" value="Coatomer_esu"/>
</dbReference>
<proteinExistence type="inferred from homology"/>
<keyword evidence="8 11" id="KW-0333">Golgi apparatus</keyword>
<dbReference type="RefSeq" id="XP_028478349.1">
    <property type="nucleotide sequence ID" value="XM_028621897.1"/>
</dbReference>
<dbReference type="STRING" id="105984.A0A427Y1E3"/>
<evidence type="ECO:0000256" key="4">
    <source>
        <dbReference type="ARBA" id="ARBA00022448"/>
    </source>
</evidence>
<dbReference type="GO" id="GO:0015031">
    <property type="term" value="P:protein transport"/>
    <property type="evidence" value="ECO:0007669"/>
    <property type="project" value="UniProtKB-UniRule"/>
</dbReference>
<keyword evidence="5 11" id="KW-0963">Cytoplasm</keyword>
<organism evidence="12 13">
    <name type="scientific">Apiotrichum porosum</name>
    <dbReference type="NCBI Taxonomy" id="105984"/>
    <lineage>
        <taxon>Eukaryota</taxon>
        <taxon>Fungi</taxon>
        <taxon>Dikarya</taxon>
        <taxon>Basidiomycota</taxon>
        <taxon>Agaricomycotina</taxon>
        <taxon>Tremellomycetes</taxon>
        <taxon>Trichosporonales</taxon>
        <taxon>Trichosporonaceae</taxon>
        <taxon>Apiotrichum</taxon>
    </lineage>
</organism>
<evidence type="ECO:0000256" key="6">
    <source>
        <dbReference type="ARBA" id="ARBA00022892"/>
    </source>
</evidence>
<dbReference type="GO" id="GO:0006890">
    <property type="term" value="P:retrograde vesicle-mediated transport, Golgi to endoplasmic reticulum"/>
    <property type="evidence" value="ECO:0007669"/>
    <property type="project" value="UniProtKB-UniRule"/>
</dbReference>
<evidence type="ECO:0000256" key="5">
    <source>
        <dbReference type="ARBA" id="ARBA00022490"/>
    </source>
</evidence>
<dbReference type="GeneID" id="39590984"/>
<dbReference type="GO" id="GO:0030126">
    <property type="term" value="C:COPI vesicle coat"/>
    <property type="evidence" value="ECO:0007669"/>
    <property type="project" value="TreeGrafter"/>
</dbReference>
<dbReference type="InterPro" id="IPR011990">
    <property type="entry name" value="TPR-like_helical_dom_sf"/>
</dbReference>
<evidence type="ECO:0000256" key="11">
    <source>
        <dbReference type="PIRNR" id="PIRNR016478"/>
    </source>
</evidence>
<evidence type="ECO:0000313" key="12">
    <source>
        <dbReference type="EMBL" id="RSH84901.1"/>
    </source>
</evidence>
<comment type="subcellular location">
    <subcellularLocation>
        <location evidence="2">Cytoplasmic vesicle</location>
        <location evidence="2">COPI-coated vesicle membrane</location>
        <topology evidence="2">Peripheral membrane protein</topology>
        <orientation evidence="2">Cytoplasmic side</orientation>
    </subcellularLocation>
    <subcellularLocation>
        <location evidence="1">Golgi apparatus membrane</location>
        <topology evidence="1">Peripheral membrane protein</topology>
        <orientation evidence="1">Cytoplasmic side</orientation>
    </subcellularLocation>
</comment>